<organism evidence="2 3">
    <name type="scientific">Oerskovia gallyi</name>
    <dbReference type="NCBI Taxonomy" id="2762226"/>
    <lineage>
        <taxon>Bacteria</taxon>
        <taxon>Bacillati</taxon>
        <taxon>Actinomycetota</taxon>
        <taxon>Actinomycetes</taxon>
        <taxon>Micrococcales</taxon>
        <taxon>Cellulomonadaceae</taxon>
        <taxon>Oerskovia</taxon>
    </lineage>
</organism>
<gene>
    <name evidence="2" type="ORF">H9640_07415</name>
</gene>
<keyword evidence="1" id="KW-0472">Membrane</keyword>
<evidence type="ECO:0000313" key="2">
    <source>
        <dbReference type="EMBL" id="MBD7998375.1"/>
    </source>
</evidence>
<accession>A0ABR8V0Q0</accession>
<evidence type="ECO:0000313" key="3">
    <source>
        <dbReference type="Proteomes" id="UP000633601"/>
    </source>
</evidence>
<dbReference type="EMBL" id="JACSQE010000005">
    <property type="protein sequence ID" value="MBD7998375.1"/>
    <property type="molecule type" value="Genomic_DNA"/>
</dbReference>
<reference evidence="2 3" key="1">
    <citation type="submission" date="2020-08" db="EMBL/GenBank/DDBJ databases">
        <title>A Genomic Blueprint of the Chicken Gut Microbiome.</title>
        <authorList>
            <person name="Gilroy R."/>
            <person name="Ravi A."/>
            <person name="Getino M."/>
            <person name="Pursley I."/>
            <person name="Horton D.L."/>
            <person name="Alikhan N.-F."/>
            <person name="Baker D."/>
            <person name="Gharbi K."/>
            <person name="Hall N."/>
            <person name="Watson M."/>
            <person name="Adriaenssens E.M."/>
            <person name="Foster-Nyarko E."/>
            <person name="Jarju S."/>
            <person name="Secka A."/>
            <person name="Antonio M."/>
            <person name="Oren A."/>
            <person name="Chaudhuri R."/>
            <person name="La Ragione R.M."/>
            <person name="Hildebrand F."/>
            <person name="Pallen M.J."/>
        </authorList>
    </citation>
    <scope>NUCLEOTIDE SEQUENCE [LARGE SCALE GENOMIC DNA]</scope>
    <source>
        <strain evidence="2 3">Sa2CUA8</strain>
    </source>
</reference>
<dbReference type="RefSeq" id="WP_191790089.1">
    <property type="nucleotide sequence ID" value="NZ_JACSQE010000005.1"/>
</dbReference>
<keyword evidence="1" id="KW-0812">Transmembrane</keyword>
<feature type="transmembrane region" description="Helical" evidence="1">
    <location>
        <begin position="37"/>
        <end position="58"/>
    </location>
</feature>
<dbReference type="Proteomes" id="UP000633601">
    <property type="component" value="Unassembled WGS sequence"/>
</dbReference>
<comment type="caution">
    <text evidence="2">The sequence shown here is derived from an EMBL/GenBank/DDBJ whole genome shotgun (WGS) entry which is preliminary data.</text>
</comment>
<protein>
    <submittedName>
        <fullName evidence="2">Uncharacterized protein</fullName>
    </submittedName>
</protein>
<sequence>MNDDELLVSRLRTMAGNVPPVPIDRAEVLRRGRRRRVLRASGTTMGVGVLCAGLYLGAGGAGDAPVTTLAPAASGPSPTAPVSPAGPGTVEAQGAVVDEASGTITLPLDSVLLGRHEHATITSAREVYLASCLTEAGFGDTLELVGPVRVPPGNGNAERYGAWRLETLEQTGYGVQEEVDPNVFRSSGPAEARRAECLGEIRAQGLDWDPSQFEESAPTGWTQYDTTGEGRAVLAEWRQCLTDAGVEPPAEGQGMVPPAAVGASLDEQVRIGRIDVACKDELDVVQRLADVDAAGQSEYIARAGDQLEQRRSVEQAALAASQAYLTSQGLSMDDPAW</sequence>
<keyword evidence="1" id="KW-1133">Transmembrane helix</keyword>
<evidence type="ECO:0000256" key="1">
    <source>
        <dbReference type="SAM" id="Phobius"/>
    </source>
</evidence>
<name>A0ABR8V0Q0_9CELL</name>
<proteinExistence type="predicted"/>
<keyword evidence="3" id="KW-1185">Reference proteome</keyword>